<dbReference type="Proteomes" id="UP000240542">
    <property type="component" value="Unassembled WGS sequence"/>
</dbReference>
<reference evidence="1 2" key="1">
    <citation type="submission" date="2018-03" db="EMBL/GenBank/DDBJ databases">
        <title>Genomic Encyclopedia of Archaeal and Bacterial Type Strains, Phase II (KMG-II): from individual species to whole genera.</title>
        <authorList>
            <person name="Goeker M."/>
        </authorList>
    </citation>
    <scope>NUCLEOTIDE SEQUENCE [LARGE SCALE GENOMIC DNA]</scope>
    <source>
        <strain evidence="1 2">DSM 45312</strain>
    </source>
</reference>
<dbReference type="RefSeq" id="WP_106585876.1">
    <property type="nucleotide sequence ID" value="NZ_PYGA01000023.1"/>
</dbReference>
<gene>
    <name evidence="1" type="ORF">CLV63_1238</name>
</gene>
<dbReference type="OrthoDB" id="9791637at2"/>
<dbReference type="EMBL" id="PYGA01000023">
    <property type="protein sequence ID" value="PSK90179.1"/>
    <property type="molecule type" value="Genomic_DNA"/>
</dbReference>
<accession>A0A2P8CYZ0</accession>
<comment type="caution">
    <text evidence="1">The sequence shown here is derived from an EMBL/GenBank/DDBJ whole genome shotgun (WGS) entry which is preliminary data.</text>
</comment>
<proteinExistence type="predicted"/>
<protein>
    <submittedName>
        <fullName evidence="1">Uncharacterized protein</fullName>
    </submittedName>
</protein>
<keyword evidence="2" id="KW-1185">Reference proteome</keyword>
<dbReference type="AlphaFoldDB" id="A0A2P8CYZ0"/>
<organism evidence="1 2">
    <name type="scientific">Murinocardiopsis flavida</name>
    <dbReference type="NCBI Taxonomy" id="645275"/>
    <lineage>
        <taxon>Bacteria</taxon>
        <taxon>Bacillati</taxon>
        <taxon>Actinomycetota</taxon>
        <taxon>Actinomycetes</taxon>
        <taxon>Streptosporangiales</taxon>
        <taxon>Nocardiopsidaceae</taxon>
        <taxon>Murinocardiopsis</taxon>
    </lineage>
</organism>
<evidence type="ECO:0000313" key="2">
    <source>
        <dbReference type="Proteomes" id="UP000240542"/>
    </source>
</evidence>
<sequence length="77" mass="8483">MTSAIRRPTPRPTYDHPTVIRHTDAARHLWGDPGGSGYVSDQVYVSSSDLHVLQYTLGPRGRFGCGTAKSQCRIRVA</sequence>
<evidence type="ECO:0000313" key="1">
    <source>
        <dbReference type="EMBL" id="PSK90179.1"/>
    </source>
</evidence>
<name>A0A2P8CYZ0_9ACTN</name>